<dbReference type="InterPro" id="IPR019201">
    <property type="entry name" value="DUF2065"/>
</dbReference>
<dbReference type="Pfam" id="PF09838">
    <property type="entry name" value="DUF2065"/>
    <property type="match status" value="1"/>
</dbReference>
<keyword evidence="1" id="KW-0812">Transmembrane</keyword>
<evidence type="ECO:0000256" key="1">
    <source>
        <dbReference type="SAM" id="Phobius"/>
    </source>
</evidence>
<comment type="caution">
    <text evidence="2">The sequence shown here is derived from an EMBL/GenBank/DDBJ whole genome shotgun (WGS) entry which is preliminary data.</text>
</comment>
<dbReference type="RefSeq" id="WP_342677276.1">
    <property type="nucleotide sequence ID" value="NZ_JBCGCU010000005.1"/>
</dbReference>
<reference evidence="2 3" key="1">
    <citation type="submission" date="2024-03" db="EMBL/GenBank/DDBJ databases">
        <title>Pseudoalteromonas qingdaonensis sp. nov., isolated from the intestines of marine benthic organisms.</title>
        <authorList>
            <person name="Lin X."/>
            <person name="Fang S."/>
            <person name="Hu X."/>
        </authorList>
    </citation>
    <scope>NUCLEOTIDE SEQUENCE [LARGE SCALE GENOMIC DNA]</scope>
    <source>
        <strain evidence="2 3">YIC-827</strain>
    </source>
</reference>
<keyword evidence="1" id="KW-0472">Membrane</keyword>
<dbReference type="EMBL" id="JBCGCU010000005">
    <property type="protein sequence ID" value="MEM0514989.1"/>
    <property type="molecule type" value="Genomic_DNA"/>
</dbReference>
<organism evidence="2 3">
    <name type="scientific">Pseudoalteromonas qingdaonensis</name>
    <dbReference type="NCBI Taxonomy" id="3131913"/>
    <lineage>
        <taxon>Bacteria</taxon>
        <taxon>Pseudomonadati</taxon>
        <taxon>Pseudomonadota</taxon>
        <taxon>Gammaproteobacteria</taxon>
        <taxon>Alteromonadales</taxon>
        <taxon>Pseudoalteromonadaceae</taxon>
        <taxon>Pseudoalteromonas</taxon>
    </lineage>
</organism>
<keyword evidence="3" id="KW-1185">Reference proteome</keyword>
<dbReference type="PANTHER" id="PTHR38602:SF1">
    <property type="entry name" value="INNER MEMBRANE PROTEIN"/>
    <property type="match status" value="1"/>
</dbReference>
<feature type="transmembrane region" description="Helical" evidence="1">
    <location>
        <begin position="6"/>
        <end position="24"/>
    </location>
</feature>
<evidence type="ECO:0000313" key="3">
    <source>
        <dbReference type="Proteomes" id="UP001447008"/>
    </source>
</evidence>
<feature type="transmembrane region" description="Helical" evidence="1">
    <location>
        <begin position="45"/>
        <end position="62"/>
    </location>
</feature>
<dbReference type="PANTHER" id="PTHR38602">
    <property type="entry name" value="INNER MEMBRANE PROTEIN-RELATED"/>
    <property type="match status" value="1"/>
</dbReference>
<gene>
    <name evidence="2" type="ORF">WCN91_06040</name>
</gene>
<protein>
    <submittedName>
        <fullName evidence="2">DUF2065 domain-containing protein</fullName>
    </submittedName>
</protein>
<proteinExistence type="predicted"/>
<name>A0ABU9MUL2_9GAMM</name>
<dbReference type="Proteomes" id="UP001447008">
    <property type="component" value="Unassembled WGS sequence"/>
</dbReference>
<evidence type="ECO:0000313" key="2">
    <source>
        <dbReference type="EMBL" id="MEM0514989.1"/>
    </source>
</evidence>
<accession>A0ABU9MUL2</accession>
<keyword evidence="1" id="KW-1133">Transmembrane helix</keyword>
<sequence>MSWQLFLSAVALMLIFEGLGPALFPKQWRAYLLQIVQSDERTLKATGIILILIGAVLFHFVQPG</sequence>